<dbReference type="RefSeq" id="WP_130857544.1">
    <property type="nucleotide sequence ID" value="NZ_JBHLWO010000002.1"/>
</dbReference>
<dbReference type="Proteomes" id="UP001589774">
    <property type="component" value="Unassembled WGS sequence"/>
</dbReference>
<proteinExistence type="predicted"/>
<comment type="caution">
    <text evidence="1">The sequence shown here is derived from an EMBL/GenBank/DDBJ whole genome shotgun (WGS) entry which is preliminary data.</text>
</comment>
<sequence length="357" mass="41670">MEEPINRVERDLLAWQSREERFEKLFPGSLVGNRPFLVDKLRFLEELSLLYGRSENREEQLTLRILHVEKSAMERKLYPNRLQRLFRRLWSYLTAPGRSAKLKTRIAGNLDELKVTVRKMGFEGLDSKIDREIAHGKHAFHLPISYYVSDTQRMDYSLNIIREVNGNYQLKDYIASLYDERKPSHIRKQIFGGEDGYRINARQARKLLEGKAIALEEVGSMGSSVTVWKQLDFTDKDNNGNFRIKEFPPAYGFDLLQQLERLPFTEEIKDQITKALKMGEEEKVTVQLDGKPIDLFISTDPQKRALYIKNRRGKHLDYGDIIRQKTNKPVRTTKHVTEKDNEAGKIIKLSRSRGKSI</sequence>
<accession>A0ABV6HIB5</accession>
<gene>
    <name evidence="1" type="ORF">ACFFI0_09955</name>
</gene>
<keyword evidence="2" id="KW-1185">Reference proteome</keyword>
<dbReference type="EMBL" id="JBHLWO010000002">
    <property type="protein sequence ID" value="MFC0318635.1"/>
    <property type="molecule type" value="Genomic_DNA"/>
</dbReference>
<evidence type="ECO:0000313" key="1">
    <source>
        <dbReference type="EMBL" id="MFC0318635.1"/>
    </source>
</evidence>
<protein>
    <submittedName>
        <fullName evidence="1">Uncharacterized protein</fullName>
    </submittedName>
</protein>
<evidence type="ECO:0000313" key="2">
    <source>
        <dbReference type="Proteomes" id="UP001589774"/>
    </source>
</evidence>
<reference evidence="1 2" key="1">
    <citation type="submission" date="2024-09" db="EMBL/GenBank/DDBJ databases">
        <authorList>
            <person name="Sun Q."/>
            <person name="Mori K."/>
        </authorList>
    </citation>
    <scope>NUCLEOTIDE SEQUENCE [LARGE SCALE GENOMIC DNA]</scope>
    <source>
        <strain evidence="1 2">CCM 7765</strain>
    </source>
</reference>
<organism evidence="1 2">
    <name type="scientific">Olivibacter oleidegradans</name>
    <dbReference type="NCBI Taxonomy" id="760123"/>
    <lineage>
        <taxon>Bacteria</taxon>
        <taxon>Pseudomonadati</taxon>
        <taxon>Bacteroidota</taxon>
        <taxon>Sphingobacteriia</taxon>
        <taxon>Sphingobacteriales</taxon>
        <taxon>Sphingobacteriaceae</taxon>
        <taxon>Olivibacter</taxon>
    </lineage>
</organism>
<name>A0ABV6HIB5_9SPHI</name>